<reference evidence="2" key="1">
    <citation type="submission" date="2016-05" db="EMBL/GenBank/DDBJ databases">
        <authorList>
            <person name="Naeem Raeece"/>
        </authorList>
    </citation>
    <scope>NUCLEOTIDE SEQUENCE [LARGE SCALE GENOMIC DNA]</scope>
</reference>
<dbReference type="AlphaFoldDB" id="A0A1A8XB36"/>
<dbReference type="InterPro" id="IPR008780">
    <property type="entry name" value="Plasmodium_Vir"/>
</dbReference>
<protein>
    <submittedName>
        <fullName evidence="1">PIR Superfamily Protein</fullName>
    </submittedName>
</protein>
<dbReference type="EMBL" id="FLQV01003430">
    <property type="protein sequence ID" value="SBT02458.1"/>
    <property type="molecule type" value="Genomic_DNA"/>
</dbReference>
<dbReference type="Pfam" id="PF05795">
    <property type="entry name" value="Plasmodium_Vir"/>
    <property type="match status" value="1"/>
</dbReference>
<gene>
    <name evidence="1" type="ORF">POVCU1_077090</name>
</gene>
<evidence type="ECO:0000313" key="1">
    <source>
        <dbReference type="EMBL" id="SBT02458.1"/>
    </source>
</evidence>
<name>A0A1A8XB36_PLAOA</name>
<organism evidence="1 2">
    <name type="scientific">Plasmodium ovale curtisi</name>
    <dbReference type="NCBI Taxonomy" id="864141"/>
    <lineage>
        <taxon>Eukaryota</taxon>
        <taxon>Sar</taxon>
        <taxon>Alveolata</taxon>
        <taxon>Apicomplexa</taxon>
        <taxon>Aconoidasida</taxon>
        <taxon>Haemosporida</taxon>
        <taxon>Plasmodiidae</taxon>
        <taxon>Plasmodium</taxon>
        <taxon>Plasmodium (Plasmodium)</taxon>
    </lineage>
</organism>
<proteinExistence type="predicted"/>
<sequence length="277" mass="32959">MAYREKDFTLIQLGNKHSFIKDLDLYKFYVEMDKQFEQEKEKETCNKTLFSGVDDPDVISFLIKVSRILKRLLNNEISVNNISNLEDKRCIFLKYWLYEKLITLGFDPYEVNMTFYFLKKHNRGCITSTSTEKPCNFYKLSLKDIYVLKNIYNYSETLFNVDTEIYDKISEDGKYLDYVKNGLNLYKSSKTRCPTDLQNEYCNEFNEYEKIHSKNRTNLHFLSCREKLLSSLNKKDTITGELPHTDRTSKDTMDPELNKLLVTVHIHNLFKKLLICY</sequence>
<dbReference type="Proteomes" id="UP000078546">
    <property type="component" value="Unassembled WGS sequence"/>
</dbReference>
<accession>A0A1A8XB36</accession>
<evidence type="ECO:0000313" key="2">
    <source>
        <dbReference type="Proteomes" id="UP000078546"/>
    </source>
</evidence>